<reference evidence="2 3" key="1">
    <citation type="submission" date="2023-06" db="EMBL/GenBank/DDBJ databases">
        <title>Alteromonas sp. ASW11-36 isolated from intertidal sand.</title>
        <authorList>
            <person name="Li Y."/>
        </authorList>
    </citation>
    <scope>NUCLEOTIDE SEQUENCE [LARGE SCALE GENOMIC DNA]</scope>
    <source>
        <strain evidence="2 3">ASW11-36</strain>
    </source>
</reference>
<gene>
    <name evidence="2" type="primary">pilV</name>
    <name evidence="2" type="ORF">QTP81_03865</name>
</gene>
<proteinExistence type="predicted"/>
<accession>A0ABT7SU94</accession>
<dbReference type="NCBIfam" id="TIGR02523">
    <property type="entry name" value="type_IV_pilV"/>
    <property type="match status" value="1"/>
</dbReference>
<dbReference type="InterPro" id="IPR013362">
    <property type="entry name" value="Pilus_4_PilV"/>
</dbReference>
<dbReference type="InterPro" id="IPR012902">
    <property type="entry name" value="N_methyl_site"/>
</dbReference>
<evidence type="ECO:0000313" key="3">
    <source>
        <dbReference type="Proteomes" id="UP001234343"/>
    </source>
</evidence>
<protein>
    <submittedName>
        <fullName evidence="2">Type IV pilus modification protein PilV</fullName>
    </submittedName>
</protein>
<sequence>MIDSTVSEVTLPSTGPTQKQAGVGMIEVLVTLFILSVGLLGVASLQFIGSFSNADALSRTQAVLVAQQMSERLRASAVSSTQGDGVVVNNDYFDANLYNFTNLSCNSGAQPYDCFCQAHPATIPNCSQNSCTAAEFAAFDAYEMSCAAVNTNPLIELELTCVDNNALDTDACSVGSRHRIILAWPVEQWQGNSRALNTDCLVGRSGDHDCVILEVTL</sequence>
<evidence type="ECO:0000313" key="2">
    <source>
        <dbReference type="EMBL" id="MDM7859740.1"/>
    </source>
</evidence>
<dbReference type="EMBL" id="JAUCBP010000002">
    <property type="protein sequence ID" value="MDM7859740.1"/>
    <property type="molecule type" value="Genomic_DNA"/>
</dbReference>
<keyword evidence="1" id="KW-0472">Membrane</keyword>
<dbReference type="Pfam" id="PF07963">
    <property type="entry name" value="N_methyl"/>
    <property type="match status" value="1"/>
</dbReference>
<comment type="caution">
    <text evidence="2">The sequence shown here is derived from an EMBL/GenBank/DDBJ whole genome shotgun (WGS) entry which is preliminary data.</text>
</comment>
<dbReference type="Proteomes" id="UP001234343">
    <property type="component" value="Unassembled WGS sequence"/>
</dbReference>
<organism evidence="2 3">
    <name type="scientific">Alteromonas arenosi</name>
    <dbReference type="NCBI Taxonomy" id="3055817"/>
    <lineage>
        <taxon>Bacteria</taxon>
        <taxon>Pseudomonadati</taxon>
        <taxon>Pseudomonadota</taxon>
        <taxon>Gammaproteobacteria</taxon>
        <taxon>Alteromonadales</taxon>
        <taxon>Alteromonadaceae</taxon>
        <taxon>Alteromonas/Salinimonas group</taxon>
        <taxon>Alteromonas</taxon>
    </lineage>
</organism>
<dbReference type="RefSeq" id="WP_289363838.1">
    <property type="nucleotide sequence ID" value="NZ_JAUCBP010000002.1"/>
</dbReference>
<keyword evidence="3" id="KW-1185">Reference proteome</keyword>
<name>A0ABT7SU94_9ALTE</name>
<feature type="transmembrane region" description="Helical" evidence="1">
    <location>
        <begin position="28"/>
        <end position="49"/>
    </location>
</feature>
<keyword evidence="1" id="KW-1133">Transmembrane helix</keyword>
<keyword evidence="1" id="KW-0812">Transmembrane</keyword>
<evidence type="ECO:0000256" key="1">
    <source>
        <dbReference type="SAM" id="Phobius"/>
    </source>
</evidence>